<dbReference type="GO" id="GO:0007160">
    <property type="term" value="P:cell-matrix adhesion"/>
    <property type="evidence" value="ECO:0007669"/>
    <property type="project" value="TreeGrafter"/>
</dbReference>
<evidence type="ECO:0000313" key="7">
    <source>
        <dbReference type="Ensembl" id="ENSXMAP00000031631.1"/>
    </source>
</evidence>
<dbReference type="GO" id="GO:0009986">
    <property type="term" value="C:cell surface"/>
    <property type="evidence" value="ECO:0007669"/>
    <property type="project" value="TreeGrafter"/>
</dbReference>
<dbReference type="Ensembl" id="ENSXMAT00000038028.1">
    <property type="protein sequence ID" value="ENSXMAP00000031631.1"/>
    <property type="gene ID" value="ENSXMAG00000026255.1"/>
</dbReference>
<keyword evidence="4" id="KW-0325">Glycoprotein</keyword>
<dbReference type="Pfam" id="PF08725">
    <property type="entry name" value="Integrin_b_cyt"/>
    <property type="match status" value="1"/>
</dbReference>
<dbReference type="InterPro" id="IPR014836">
    <property type="entry name" value="Integrin_bsu_cyt_dom"/>
</dbReference>
<reference evidence="8" key="2">
    <citation type="journal article" date="2013" name="Nat. Genet.">
        <title>The genome of the platyfish, Xiphophorus maculatus, provides insights into evolutionary adaptation and several complex traits.</title>
        <authorList>
            <person name="Schartl M."/>
            <person name="Walter R.B."/>
            <person name="Shen Y."/>
            <person name="Garcia T."/>
            <person name="Catchen J."/>
            <person name="Amores A."/>
            <person name="Braasch I."/>
            <person name="Chalopin D."/>
            <person name="Volff J.N."/>
            <person name="Lesch K.P."/>
            <person name="Bisazza A."/>
            <person name="Minx P."/>
            <person name="Hillier L."/>
            <person name="Wilson R.K."/>
            <person name="Fuerstenberg S."/>
            <person name="Boore J."/>
            <person name="Searle S."/>
            <person name="Postlethwait J.H."/>
            <person name="Warren W.C."/>
        </authorList>
    </citation>
    <scope>NUCLEOTIDE SEQUENCE [LARGE SCALE GENOMIC DNA]</scope>
    <source>
        <strain evidence="8">JP 163 A</strain>
    </source>
</reference>
<reference evidence="7" key="4">
    <citation type="submission" date="2025-09" db="UniProtKB">
        <authorList>
            <consortium name="Ensembl"/>
        </authorList>
    </citation>
    <scope>IDENTIFICATION</scope>
    <source>
        <strain evidence="7">JP 163 A</strain>
    </source>
</reference>
<name>A0A3B5QLM6_XIPMA</name>
<dbReference type="PRINTS" id="PR01186">
    <property type="entry name" value="INTEGRINB"/>
</dbReference>
<dbReference type="Gene3D" id="1.20.5.100">
    <property type="entry name" value="Cytochrome c1, transmembrane anchor, C-terminal"/>
    <property type="match status" value="1"/>
</dbReference>
<dbReference type="InParanoid" id="A0A3B5QLM6"/>
<evidence type="ECO:0000256" key="5">
    <source>
        <dbReference type="SAM" id="Phobius"/>
    </source>
</evidence>
<evidence type="ECO:0000259" key="6">
    <source>
        <dbReference type="SMART" id="SM01241"/>
    </source>
</evidence>
<dbReference type="SMART" id="SM01241">
    <property type="entry name" value="Integrin_b_cyt"/>
    <property type="match status" value="1"/>
</dbReference>
<dbReference type="InterPro" id="IPR015812">
    <property type="entry name" value="Integrin_bsu"/>
</dbReference>
<keyword evidence="8" id="KW-1185">Reference proteome</keyword>
<dbReference type="GeneTree" id="ENSGT01150000286919"/>
<dbReference type="GO" id="GO:0034685">
    <property type="term" value="C:integrin alphav-beta6 complex"/>
    <property type="evidence" value="ECO:0007669"/>
    <property type="project" value="TreeGrafter"/>
</dbReference>
<evidence type="ECO:0000256" key="3">
    <source>
        <dbReference type="ARBA" id="ARBA00023157"/>
    </source>
</evidence>
<feature type="domain" description="Integrin beta subunit cytoplasmic" evidence="6">
    <location>
        <begin position="41"/>
        <end position="87"/>
    </location>
</feature>
<reference evidence="8" key="1">
    <citation type="submission" date="2012-01" db="EMBL/GenBank/DDBJ databases">
        <authorList>
            <person name="Walter R."/>
            <person name="Schartl M."/>
            <person name="Warren W."/>
        </authorList>
    </citation>
    <scope>NUCLEOTIDE SEQUENCE [LARGE SCALE GENOMIC DNA]</scope>
    <source>
        <strain evidence="8">JP 163 A</strain>
    </source>
</reference>
<dbReference type="GO" id="GO:0033627">
    <property type="term" value="P:cell adhesion mediated by integrin"/>
    <property type="evidence" value="ECO:0007669"/>
    <property type="project" value="TreeGrafter"/>
</dbReference>
<keyword evidence="2" id="KW-0965">Cell junction</keyword>
<keyword evidence="3" id="KW-1015">Disulfide bond</keyword>
<protein>
    <recommendedName>
        <fullName evidence="6">Integrin beta subunit cytoplasmic domain-containing protein</fullName>
    </recommendedName>
</protein>
<comment type="subcellular location">
    <subcellularLocation>
        <location evidence="1">Cell junction</location>
    </subcellularLocation>
</comment>
<organism evidence="7 8">
    <name type="scientific">Xiphophorus maculatus</name>
    <name type="common">Southern platyfish</name>
    <name type="synonym">Platypoecilus maculatus</name>
    <dbReference type="NCBI Taxonomy" id="8083"/>
    <lineage>
        <taxon>Eukaryota</taxon>
        <taxon>Metazoa</taxon>
        <taxon>Chordata</taxon>
        <taxon>Craniata</taxon>
        <taxon>Vertebrata</taxon>
        <taxon>Euteleostomi</taxon>
        <taxon>Actinopterygii</taxon>
        <taxon>Neopterygii</taxon>
        <taxon>Teleostei</taxon>
        <taxon>Neoteleostei</taxon>
        <taxon>Acanthomorphata</taxon>
        <taxon>Ovalentaria</taxon>
        <taxon>Atherinomorphae</taxon>
        <taxon>Cyprinodontiformes</taxon>
        <taxon>Poeciliidae</taxon>
        <taxon>Poeciliinae</taxon>
        <taxon>Xiphophorus</taxon>
    </lineage>
</organism>
<dbReference type="GO" id="GO:0098609">
    <property type="term" value="P:cell-cell adhesion"/>
    <property type="evidence" value="ECO:0007669"/>
    <property type="project" value="TreeGrafter"/>
</dbReference>
<dbReference type="GO" id="GO:0005178">
    <property type="term" value="F:integrin binding"/>
    <property type="evidence" value="ECO:0007669"/>
    <property type="project" value="TreeGrafter"/>
</dbReference>
<dbReference type="OMA" id="FTECPSG"/>
<evidence type="ECO:0000256" key="4">
    <source>
        <dbReference type="ARBA" id="ARBA00023180"/>
    </source>
</evidence>
<accession>A0A3B5QLM6</accession>
<dbReference type="GO" id="GO:0007229">
    <property type="term" value="P:integrin-mediated signaling pathway"/>
    <property type="evidence" value="ECO:0007669"/>
    <property type="project" value="TreeGrafter"/>
</dbReference>
<dbReference type="Proteomes" id="UP000002852">
    <property type="component" value="Unassembled WGS sequence"/>
</dbReference>
<evidence type="ECO:0000256" key="1">
    <source>
        <dbReference type="ARBA" id="ARBA00004282"/>
    </source>
</evidence>
<proteinExistence type="predicted"/>
<keyword evidence="5" id="KW-0472">Membrane</keyword>
<dbReference type="AlphaFoldDB" id="A0A3B5QLM6"/>
<evidence type="ECO:0000313" key="8">
    <source>
        <dbReference type="Proteomes" id="UP000002852"/>
    </source>
</evidence>
<dbReference type="GO" id="GO:0005925">
    <property type="term" value="C:focal adhesion"/>
    <property type="evidence" value="ECO:0007669"/>
    <property type="project" value="TreeGrafter"/>
</dbReference>
<dbReference type="PANTHER" id="PTHR10082:SF11">
    <property type="entry name" value="INTEGRIN BETA-6"/>
    <property type="match status" value="1"/>
</dbReference>
<dbReference type="GO" id="GO:0016477">
    <property type="term" value="P:cell migration"/>
    <property type="evidence" value="ECO:0007669"/>
    <property type="project" value="TreeGrafter"/>
</dbReference>
<keyword evidence="5" id="KW-1133">Transmembrane helix</keyword>
<reference evidence="7" key="3">
    <citation type="submission" date="2025-08" db="UniProtKB">
        <authorList>
            <consortium name="Ensembl"/>
        </authorList>
    </citation>
    <scope>IDENTIFICATION</scope>
    <source>
        <strain evidence="7">JP 163 A</strain>
    </source>
</reference>
<dbReference type="PANTHER" id="PTHR10082">
    <property type="entry name" value="INTEGRIN BETA SUBUNIT"/>
    <property type="match status" value="1"/>
</dbReference>
<evidence type="ECO:0000256" key="2">
    <source>
        <dbReference type="ARBA" id="ARBA00022949"/>
    </source>
</evidence>
<keyword evidence="5" id="KW-0812">Transmembrane</keyword>
<sequence>MTGHNYAIVYGCPEPPNIPMIILGVSLSVVCIGVSLLAVWKALVSVHDRKEVARFEAERAKVKWQTGTNPLFKSSTSTFKNVTYKNTHRKDCTINHY</sequence>
<dbReference type="STRING" id="8083.ENSXMAP00000031631"/>
<feature type="transmembrane region" description="Helical" evidence="5">
    <location>
        <begin position="20"/>
        <end position="40"/>
    </location>
</feature>